<dbReference type="PANTHER" id="PTHR11941:SF54">
    <property type="entry name" value="ENOYL-COA HYDRATASE, MITOCHONDRIAL"/>
    <property type="match status" value="1"/>
</dbReference>
<keyword evidence="3" id="KW-1185">Reference proteome</keyword>
<dbReference type="AlphaFoldDB" id="A0A7Z0GME9"/>
<feature type="region of interest" description="Disordered" evidence="1">
    <location>
        <begin position="220"/>
        <end position="247"/>
    </location>
</feature>
<feature type="compositionally biased region" description="Basic and acidic residues" evidence="1">
    <location>
        <begin position="237"/>
        <end position="247"/>
    </location>
</feature>
<dbReference type="PANTHER" id="PTHR11941">
    <property type="entry name" value="ENOYL-COA HYDRATASE-RELATED"/>
    <property type="match status" value="1"/>
</dbReference>
<organism evidence="2 3">
    <name type="scientific">Nesterenkonia xinjiangensis</name>
    <dbReference type="NCBI Taxonomy" id="225327"/>
    <lineage>
        <taxon>Bacteria</taxon>
        <taxon>Bacillati</taxon>
        <taxon>Actinomycetota</taxon>
        <taxon>Actinomycetes</taxon>
        <taxon>Micrococcales</taxon>
        <taxon>Micrococcaceae</taxon>
        <taxon>Nesterenkonia</taxon>
    </lineage>
</organism>
<sequence length="247" mass="26721">MTLNNPTALNAWSRSMQQRVGELMAELDADDDVKGIVLTGAGDRAFCSGQDLNELETFTTDHVEGWLDTFYRVYNAVLGTSKPVVAALNGVTAGSGYQLALLCDLRIAHSGVRIGQPEVKSGIPSITGMYLTWQSLGHSKTTELMLTGRLMSAEEAHQLGLIAEILPQDEVLTRSKQLVDELARLPKQAFRLTKQRVHATLMPGLKEAFDAALASDRKAYDDGEPQATAGAFLSRGQETREGRGSGS</sequence>
<dbReference type="SUPFAM" id="SSF52096">
    <property type="entry name" value="ClpP/crotonase"/>
    <property type="match status" value="1"/>
</dbReference>
<dbReference type="Gene3D" id="3.90.226.10">
    <property type="entry name" value="2-enoyl-CoA Hydratase, Chain A, domain 1"/>
    <property type="match status" value="1"/>
</dbReference>
<dbReference type="GO" id="GO:0003824">
    <property type="term" value="F:catalytic activity"/>
    <property type="evidence" value="ECO:0007669"/>
    <property type="project" value="UniProtKB-ARBA"/>
</dbReference>
<reference evidence="2 3" key="1">
    <citation type="submission" date="2020-07" db="EMBL/GenBank/DDBJ databases">
        <title>Sequencing the genomes of 1000 actinobacteria strains.</title>
        <authorList>
            <person name="Klenk H.-P."/>
        </authorList>
    </citation>
    <scope>NUCLEOTIDE SEQUENCE [LARGE SCALE GENOMIC DNA]</scope>
    <source>
        <strain evidence="2 3">DSM 15475</strain>
    </source>
</reference>
<evidence type="ECO:0000256" key="1">
    <source>
        <dbReference type="SAM" id="MobiDB-lite"/>
    </source>
</evidence>
<dbReference type="GO" id="GO:0006635">
    <property type="term" value="P:fatty acid beta-oxidation"/>
    <property type="evidence" value="ECO:0007669"/>
    <property type="project" value="TreeGrafter"/>
</dbReference>
<dbReference type="EMBL" id="JACCFY010000001">
    <property type="protein sequence ID" value="NYJ77578.1"/>
    <property type="molecule type" value="Genomic_DNA"/>
</dbReference>
<dbReference type="Pfam" id="PF00378">
    <property type="entry name" value="ECH_1"/>
    <property type="match status" value="1"/>
</dbReference>
<dbReference type="InterPro" id="IPR001753">
    <property type="entry name" value="Enoyl-CoA_hydra/iso"/>
</dbReference>
<evidence type="ECO:0000313" key="2">
    <source>
        <dbReference type="EMBL" id="NYJ77578.1"/>
    </source>
</evidence>
<name>A0A7Z0GME9_9MICC</name>
<protein>
    <submittedName>
        <fullName evidence="2">Enoyl-CoA hydratase/carnithine racemase</fullName>
    </submittedName>
</protein>
<evidence type="ECO:0000313" key="3">
    <source>
        <dbReference type="Proteomes" id="UP000535437"/>
    </source>
</evidence>
<dbReference type="InterPro" id="IPR029045">
    <property type="entry name" value="ClpP/crotonase-like_dom_sf"/>
</dbReference>
<dbReference type="Proteomes" id="UP000535437">
    <property type="component" value="Unassembled WGS sequence"/>
</dbReference>
<accession>A0A7Z0GME9</accession>
<gene>
    <name evidence="2" type="ORF">HNR09_000989</name>
</gene>
<proteinExistence type="predicted"/>
<comment type="caution">
    <text evidence="2">The sequence shown here is derived from an EMBL/GenBank/DDBJ whole genome shotgun (WGS) entry which is preliminary data.</text>
</comment>
<dbReference type="CDD" id="cd06558">
    <property type="entry name" value="crotonase-like"/>
    <property type="match status" value="1"/>
</dbReference>